<dbReference type="SUPFAM" id="SSF53098">
    <property type="entry name" value="Ribonuclease H-like"/>
    <property type="match status" value="1"/>
</dbReference>
<evidence type="ECO:0000259" key="5">
    <source>
        <dbReference type="Pfam" id="PF01609"/>
    </source>
</evidence>
<dbReference type="eggNOG" id="COG3385">
    <property type="taxonomic scope" value="Bacteria"/>
</dbReference>
<protein>
    <submittedName>
        <fullName evidence="8">Transposase IS4 family protein</fullName>
    </submittedName>
</protein>
<dbReference type="EMBL" id="CP002955">
    <property type="protein sequence ID" value="AEL27731.1"/>
    <property type="molecule type" value="Genomic_DNA"/>
</dbReference>
<feature type="domain" description="Transposase IS4-like" evidence="5">
    <location>
        <begin position="136"/>
        <end position="344"/>
    </location>
</feature>
<dbReference type="InterPro" id="IPR012337">
    <property type="entry name" value="RNaseH-like_sf"/>
</dbReference>
<accession>G0J798</accession>
<evidence type="ECO:0000256" key="2">
    <source>
        <dbReference type="ARBA" id="ARBA00022578"/>
    </source>
</evidence>
<dbReference type="NCBIfam" id="NF033592">
    <property type="entry name" value="transpos_IS4_1"/>
    <property type="match status" value="1"/>
</dbReference>
<dbReference type="InterPro" id="IPR025399">
    <property type="entry name" value="DUF4372"/>
</dbReference>
<dbReference type="GO" id="GO:0004803">
    <property type="term" value="F:transposase activity"/>
    <property type="evidence" value="ECO:0007669"/>
    <property type="project" value="InterPro"/>
</dbReference>
<evidence type="ECO:0000313" key="7">
    <source>
        <dbReference type="EMBL" id="AEL27106.1"/>
    </source>
</evidence>
<dbReference type="Proteomes" id="UP000001635">
    <property type="component" value="Chromosome"/>
</dbReference>
<dbReference type="GO" id="GO:0006313">
    <property type="term" value="P:DNA transposition"/>
    <property type="evidence" value="ECO:0007669"/>
    <property type="project" value="InterPro"/>
</dbReference>
<dbReference type="AlphaFoldDB" id="G0J798"/>
<gene>
    <name evidence="7" type="ordered locus">Cycma_3383</name>
    <name evidence="8" type="ordered locus">Cycma_4023</name>
</gene>
<dbReference type="InterPro" id="IPR047952">
    <property type="entry name" value="Transpos_IS4"/>
</dbReference>
<dbReference type="STRING" id="880070.Cycma_3383"/>
<evidence type="ECO:0000256" key="1">
    <source>
        <dbReference type="ARBA" id="ARBA00010075"/>
    </source>
</evidence>
<comment type="similarity">
    <text evidence="1">Belongs to the transposase 11 family.</text>
</comment>
<organism evidence="8 9">
    <name type="scientific">Cyclobacterium marinum (strain ATCC 25205 / DSM 745 / LMG 13164 / NCIMB 1802)</name>
    <name type="common">Flectobacillus marinus</name>
    <dbReference type="NCBI Taxonomy" id="880070"/>
    <lineage>
        <taxon>Bacteria</taxon>
        <taxon>Pseudomonadati</taxon>
        <taxon>Bacteroidota</taxon>
        <taxon>Cytophagia</taxon>
        <taxon>Cytophagales</taxon>
        <taxon>Cyclobacteriaceae</taxon>
        <taxon>Cyclobacterium</taxon>
    </lineage>
</organism>
<sequence length="408" mass="47027">MKQDKNNFLSGHPIIAQLLSMIPKDIFNQVVEQENSDRYYKKLKSIDHFICMFYAVLTRNSSLREVCKNISLIAQKLIPFGIKQLPAKSTLSDANRKRDNKVFAVLYSRLFAHYKKKLQGNWLDIGGEVDPSCVEVFDSTTITLFKEILKGAGRNPLKGKKKGGAKVFAKMNLAEGVPNYICIRSAATNENMFLKVMELPEHGIAVFDKGYNRYSCFEKWSSSNRYFVTRKKDNARYEVIRDFDCSHSKEVISDQLISLNYREKGVSRTVEARLVSYIDPESGDKLEFITNLMGHNALTIALLYKNRWIIEVLFKQIKQNFELKYFLSDSENGIKIQIWVALILNLLFTVLHKRIKEAEDFSTMVMVAAKNLCSYVSIEKFLVYSEAYFKSIFQKNLNNTQTQLMFSG</sequence>
<dbReference type="PANTHER" id="PTHR33258:SF1">
    <property type="entry name" value="TRANSPOSASE INSL FOR INSERTION SEQUENCE ELEMENT IS186A-RELATED"/>
    <property type="match status" value="1"/>
</dbReference>
<dbReference type="GO" id="GO:0003677">
    <property type="term" value="F:DNA binding"/>
    <property type="evidence" value="ECO:0007669"/>
    <property type="project" value="UniProtKB-KW"/>
</dbReference>
<evidence type="ECO:0000259" key="6">
    <source>
        <dbReference type="Pfam" id="PF14294"/>
    </source>
</evidence>
<keyword evidence="9" id="KW-1185">Reference proteome</keyword>
<feature type="domain" description="DUF4372" evidence="6">
    <location>
        <begin position="11"/>
        <end position="83"/>
    </location>
</feature>
<dbReference type="HOGENOM" id="CLU_043140_0_1_10"/>
<dbReference type="Pfam" id="PF14294">
    <property type="entry name" value="DUF4372"/>
    <property type="match status" value="1"/>
</dbReference>
<dbReference type="PANTHER" id="PTHR33258">
    <property type="entry name" value="TRANSPOSASE INSL FOR INSERTION SEQUENCE ELEMENT IS186A-RELATED"/>
    <property type="match status" value="1"/>
</dbReference>
<dbReference type="Pfam" id="PF01609">
    <property type="entry name" value="DDE_Tnp_1"/>
    <property type="match status" value="1"/>
</dbReference>
<dbReference type="KEGG" id="cmr:Cycma_3383"/>
<proteinExistence type="inferred from homology"/>
<evidence type="ECO:0000313" key="9">
    <source>
        <dbReference type="Proteomes" id="UP000001635"/>
    </source>
</evidence>
<evidence type="ECO:0000256" key="4">
    <source>
        <dbReference type="ARBA" id="ARBA00023172"/>
    </source>
</evidence>
<keyword evidence="3" id="KW-0238">DNA-binding</keyword>
<evidence type="ECO:0000256" key="3">
    <source>
        <dbReference type="ARBA" id="ARBA00023125"/>
    </source>
</evidence>
<keyword evidence="4" id="KW-0233">DNA recombination</keyword>
<dbReference type="KEGG" id="cmr:Cycma_4023"/>
<dbReference type="EMBL" id="CP002955">
    <property type="protein sequence ID" value="AEL27106.1"/>
    <property type="molecule type" value="Genomic_DNA"/>
</dbReference>
<dbReference type="OrthoDB" id="7327264at2"/>
<dbReference type="RefSeq" id="WP_014021396.1">
    <property type="nucleotide sequence ID" value="NC_015914.1"/>
</dbReference>
<keyword evidence="2" id="KW-0815">Transposition</keyword>
<reference evidence="9" key="1">
    <citation type="submission" date="2011-07" db="EMBL/GenBank/DDBJ databases">
        <title>The complete genome of Cyclobacterium marinum DSM 745.</title>
        <authorList>
            <person name="Lucas S."/>
            <person name="Han J."/>
            <person name="Lapidus A."/>
            <person name="Bruce D."/>
            <person name="Goodwin L."/>
            <person name="Pitluck S."/>
            <person name="Peters L."/>
            <person name="Kyrpides N."/>
            <person name="Mavromatis K."/>
            <person name="Ivanova N."/>
            <person name="Ovchinnikova G."/>
            <person name="Chertkov O."/>
            <person name="Detter J.C."/>
            <person name="Tapia R."/>
            <person name="Han C."/>
            <person name="Land M."/>
            <person name="Hauser L."/>
            <person name="Markowitz V."/>
            <person name="Cheng J.-F."/>
            <person name="Hugenholtz P."/>
            <person name="Woyke T."/>
            <person name="Wu D."/>
            <person name="Tindall B."/>
            <person name="Schuetze A."/>
            <person name="Brambilla E."/>
            <person name="Klenk H.-P."/>
            <person name="Eisen J.A."/>
        </authorList>
    </citation>
    <scope>NUCLEOTIDE SEQUENCE [LARGE SCALE GENOMIC DNA]</scope>
    <source>
        <strain evidence="9">ATCC 25205 / DSM 745 / LMG 13164 / NCIMB 1802</strain>
    </source>
</reference>
<name>G0J798_CYCMS</name>
<dbReference type="InterPro" id="IPR002559">
    <property type="entry name" value="Transposase_11"/>
</dbReference>
<evidence type="ECO:0000313" key="8">
    <source>
        <dbReference type="EMBL" id="AEL27731.1"/>
    </source>
</evidence>